<dbReference type="Proteomes" id="UP001056483">
    <property type="component" value="Chromosome"/>
</dbReference>
<evidence type="ECO:0000256" key="2">
    <source>
        <dbReference type="ARBA" id="ARBA00022980"/>
    </source>
</evidence>
<reference evidence="7" key="1">
    <citation type="submission" date="2022-05" db="EMBL/GenBank/DDBJ databases">
        <title>Impact of host demography and evolutionary history on endosymbiont molecular evolution: a test in carpenter ants (Genus Camponotus) and their Blochmannia endosymbionts.</title>
        <authorList>
            <person name="Manthey J.D."/>
            <person name="Giron J.C."/>
            <person name="Hruska J.P."/>
        </authorList>
    </citation>
    <scope>NUCLEOTIDE SEQUENCE</scope>
    <source>
        <strain evidence="7">C-049</strain>
        <strain evidence="6">C-050</strain>
    </source>
</reference>
<sequence length="38" mass="4593">MKVRTSVKKLCRYCEIVKRHNVIRVVCRVDPKHKQRQG</sequence>
<dbReference type="GO" id="GO:0006412">
    <property type="term" value="P:translation"/>
    <property type="evidence" value="ECO:0007669"/>
    <property type="project" value="UniProtKB-UniRule"/>
</dbReference>
<name>A0AAE9L652_9ENTR</name>
<dbReference type="NCBIfam" id="TIGR01022">
    <property type="entry name" value="rpmJ_bact"/>
    <property type="match status" value="1"/>
</dbReference>
<dbReference type="PROSITE" id="PS00828">
    <property type="entry name" value="RIBOSOMAL_L36"/>
    <property type="match status" value="1"/>
</dbReference>
<dbReference type="EMBL" id="CP097751">
    <property type="protein sequence ID" value="URJ27442.1"/>
    <property type="molecule type" value="Genomic_DNA"/>
</dbReference>
<evidence type="ECO:0000256" key="1">
    <source>
        <dbReference type="ARBA" id="ARBA00007645"/>
    </source>
</evidence>
<dbReference type="InterPro" id="IPR000473">
    <property type="entry name" value="Ribosomal_bL36"/>
</dbReference>
<dbReference type="HAMAP" id="MF_00251">
    <property type="entry name" value="Ribosomal_bL36"/>
    <property type="match status" value="1"/>
</dbReference>
<protein>
    <recommendedName>
        <fullName evidence="4">Large ribosomal subunit protein bL36</fullName>
    </recommendedName>
</protein>
<evidence type="ECO:0000256" key="4">
    <source>
        <dbReference type="HAMAP-Rule" id="MF_00251"/>
    </source>
</evidence>
<dbReference type="GO" id="GO:0005840">
    <property type="term" value="C:ribosome"/>
    <property type="evidence" value="ECO:0007669"/>
    <property type="project" value="UniProtKB-KW"/>
</dbReference>
<evidence type="ECO:0000313" key="6">
    <source>
        <dbReference type="EMBL" id="URJ24638.1"/>
    </source>
</evidence>
<dbReference type="PANTHER" id="PTHR42888:SF1">
    <property type="entry name" value="LARGE RIBOSOMAL SUBUNIT PROTEIN BL36C"/>
    <property type="match status" value="1"/>
</dbReference>
<dbReference type="AlphaFoldDB" id="A0AAE9L652"/>
<dbReference type="Proteomes" id="UP001056323">
    <property type="component" value="Chromosome"/>
</dbReference>
<dbReference type="PANTHER" id="PTHR42888">
    <property type="entry name" value="50S RIBOSOMAL PROTEIN L36, CHLOROPLASTIC"/>
    <property type="match status" value="1"/>
</dbReference>
<dbReference type="EMBL" id="CP097750">
    <property type="protein sequence ID" value="URJ24638.1"/>
    <property type="molecule type" value="Genomic_DNA"/>
</dbReference>
<dbReference type="GO" id="GO:0003735">
    <property type="term" value="F:structural constituent of ribosome"/>
    <property type="evidence" value="ECO:0007669"/>
    <property type="project" value="InterPro"/>
</dbReference>
<dbReference type="SUPFAM" id="SSF57840">
    <property type="entry name" value="Ribosomal protein L36"/>
    <property type="match status" value="1"/>
</dbReference>
<dbReference type="Pfam" id="PF00444">
    <property type="entry name" value="Ribosomal_L36"/>
    <property type="match status" value="1"/>
</dbReference>
<keyword evidence="2 4" id="KW-0689">Ribosomal protein</keyword>
<dbReference type="GO" id="GO:1990904">
    <property type="term" value="C:ribonucleoprotein complex"/>
    <property type="evidence" value="ECO:0007669"/>
    <property type="project" value="UniProtKB-KW"/>
</dbReference>
<evidence type="ECO:0000256" key="3">
    <source>
        <dbReference type="ARBA" id="ARBA00023274"/>
    </source>
</evidence>
<comment type="similarity">
    <text evidence="1 4 5">Belongs to the bacterial ribosomal protein bL36 family.</text>
</comment>
<gene>
    <name evidence="4 7" type="primary">rpmJ</name>
    <name evidence="7" type="ORF">M9394_02675</name>
    <name evidence="6" type="ORF">M9404_00725</name>
</gene>
<dbReference type="GO" id="GO:0005737">
    <property type="term" value="C:cytoplasm"/>
    <property type="evidence" value="ECO:0007669"/>
    <property type="project" value="UniProtKB-ARBA"/>
</dbReference>
<keyword evidence="3 4" id="KW-0687">Ribonucleoprotein</keyword>
<dbReference type="KEGG" id="bhb:M9394_02675"/>
<dbReference type="RefSeq" id="WP_250242145.1">
    <property type="nucleotide sequence ID" value="NZ_CP097749.1"/>
</dbReference>
<evidence type="ECO:0000256" key="5">
    <source>
        <dbReference type="RuleBase" id="RU000571"/>
    </source>
</evidence>
<evidence type="ECO:0000313" key="8">
    <source>
        <dbReference type="Proteomes" id="UP001056323"/>
    </source>
</evidence>
<keyword evidence="9" id="KW-1185">Reference proteome</keyword>
<evidence type="ECO:0000313" key="7">
    <source>
        <dbReference type="EMBL" id="URJ27442.1"/>
    </source>
</evidence>
<dbReference type="InterPro" id="IPR035977">
    <property type="entry name" value="Ribosomal_bL36_sp"/>
</dbReference>
<proteinExistence type="inferred from homology"/>
<organism evidence="7 8">
    <name type="scientific">Candidatus Blochmanniella camponoti</name>
    <dbReference type="NCBI Taxonomy" id="108080"/>
    <lineage>
        <taxon>Bacteria</taxon>
        <taxon>Pseudomonadati</taxon>
        <taxon>Pseudomonadota</taxon>
        <taxon>Gammaproteobacteria</taxon>
        <taxon>Enterobacterales</taxon>
        <taxon>Enterobacteriaceae</taxon>
        <taxon>ant endosymbionts</taxon>
        <taxon>Candidatus Blochmanniella</taxon>
    </lineage>
</organism>
<evidence type="ECO:0000313" key="9">
    <source>
        <dbReference type="Proteomes" id="UP001056483"/>
    </source>
</evidence>
<accession>A0AAE9L652</accession>